<dbReference type="InterPro" id="IPR050611">
    <property type="entry name" value="ABCF"/>
</dbReference>
<dbReference type="InterPro" id="IPR003593">
    <property type="entry name" value="AAA+_ATPase"/>
</dbReference>
<dbReference type="EMBL" id="JABDYC010000002">
    <property type="protein sequence ID" value="MBX5022592.1"/>
    <property type="molecule type" value="Genomic_DNA"/>
</dbReference>
<dbReference type="PROSITE" id="PS50893">
    <property type="entry name" value="ABC_TRANSPORTER_2"/>
    <property type="match status" value="2"/>
</dbReference>
<keyword evidence="4 7" id="KW-0067">ATP-binding</keyword>
<dbReference type="SUPFAM" id="SSF52540">
    <property type="entry name" value="P-loop containing nucleoside triphosphate hydrolases"/>
    <property type="match status" value="2"/>
</dbReference>
<evidence type="ECO:0000256" key="3">
    <source>
        <dbReference type="ARBA" id="ARBA00022741"/>
    </source>
</evidence>
<keyword evidence="5" id="KW-0175">Coiled coil</keyword>
<evidence type="ECO:0000313" key="7">
    <source>
        <dbReference type="EMBL" id="MBX5022592.1"/>
    </source>
</evidence>
<dbReference type="GO" id="GO:0016887">
    <property type="term" value="F:ATP hydrolysis activity"/>
    <property type="evidence" value="ECO:0007669"/>
    <property type="project" value="InterPro"/>
</dbReference>
<evidence type="ECO:0000313" key="8">
    <source>
        <dbReference type="Proteomes" id="UP000749740"/>
    </source>
</evidence>
<dbReference type="PANTHER" id="PTHR19211">
    <property type="entry name" value="ATP-BINDING TRANSPORT PROTEIN-RELATED"/>
    <property type="match status" value="1"/>
</dbReference>
<dbReference type="GO" id="GO:0005524">
    <property type="term" value="F:ATP binding"/>
    <property type="evidence" value="ECO:0007669"/>
    <property type="project" value="UniProtKB-KW"/>
</dbReference>
<dbReference type="FunFam" id="3.40.50.300:FF:001320">
    <property type="entry name" value="Heme ABC transporter ATP-binding protein"/>
    <property type="match status" value="1"/>
</dbReference>
<dbReference type="Proteomes" id="UP000749740">
    <property type="component" value="Unassembled WGS sequence"/>
</dbReference>
<dbReference type="PROSITE" id="PS00211">
    <property type="entry name" value="ABC_TRANSPORTER_1"/>
    <property type="match status" value="1"/>
</dbReference>
<evidence type="ECO:0000256" key="5">
    <source>
        <dbReference type="SAM" id="Coils"/>
    </source>
</evidence>
<feature type="domain" description="ABC transporter" evidence="6">
    <location>
        <begin position="337"/>
        <end position="525"/>
    </location>
</feature>
<dbReference type="InterPro" id="IPR027417">
    <property type="entry name" value="P-loop_NTPase"/>
</dbReference>
<sequence>MPASIILSQISWAAPDGRSLFSDLDLSFGTERTGLVGRNGVGKTTLLKLVAGDIRPQSGSVSINGSLGVLRQSVQVAAEETIADLFGVTRALALLRRAEAGEATADELASADWTLPARLAAALNRTGLDAEPQTPLAALSGGQRTRAALAALIFSEPDFLLLDEPTNNLDREGREAVIALVSGWRAGAVIVSHDRELLESVDQIVELTSLGSTRYGGNWSHYRERKALELAAAQHDLADAERRMAEVARKAQATVERQAHRDSAGRKMAAKGGIPRIMLGGMKERSETTGGDNARLAERRRAQAQHEAKAALGKIEILQPLSVSLPPTGLPAGKIVLKMDGVTAGYRPGDPVIGDLSFDVTGPERIAVTGRNGSGKTTLLALITGELKAWAGTVTVMTAFAMLDQKVSLLDPSASIRDNFRRINRQADENACRAALARFMFRADAALQIVSTLSGGQLLRAGLACVLGSAPPPLLILDEPTNHLDIDSISAVEAGLRAYDGALVVVSHDETFLENIGIERRLELAGGDVNCR</sequence>
<evidence type="ECO:0000259" key="6">
    <source>
        <dbReference type="PROSITE" id="PS50893"/>
    </source>
</evidence>
<comment type="similarity">
    <text evidence="1">Belongs to the ABC transporter superfamily.</text>
</comment>
<dbReference type="InterPro" id="IPR003439">
    <property type="entry name" value="ABC_transporter-like_ATP-bd"/>
</dbReference>
<dbReference type="AlphaFoldDB" id="A0A9Q3M9M4"/>
<evidence type="ECO:0000256" key="2">
    <source>
        <dbReference type="ARBA" id="ARBA00022737"/>
    </source>
</evidence>
<evidence type="ECO:0000256" key="4">
    <source>
        <dbReference type="ARBA" id="ARBA00022840"/>
    </source>
</evidence>
<dbReference type="RefSeq" id="WP_221133510.1">
    <property type="nucleotide sequence ID" value="NZ_JABDXU010000020.1"/>
</dbReference>
<keyword evidence="2" id="KW-0677">Repeat</keyword>
<proteinExistence type="inferred from homology"/>
<comment type="caution">
    <text evidence="7">The sequence shown here is derived from an EMBL/GenBank/DDBJ whole genome shotgun (WGS) entry which is preliminary data.</text>
</comment>
<gene>
    <name evidence="7" type="ORF">HJB63_08390</name>
</gene>
<dbReference type="SMART" id="SM00382">
    <property type="entry name" value="AAA"/>
    <property type="match status" value="2"/>
</dbReference>
<feature type="domain" description="ABC transporter" evidence="6">
    <location>
        <begin position="5"/>
        <end position="235"/>
    </location>
</feature>
<dbReference type="CDD" id="cd03221">
    <property type="entry name" value="ABCF_EF-3"/>
    <property type="match status" value="2"/>
</dbReference>
<dbReference type="PANTHER" id="PTHR19211:SF6">
    <property type="entry name" value="BLL7188 PROTEIN"/>
    <property type="match status" value="1"/>
</dbReference>
<feature type="coiled-coil region" evidence="5">
    <location>
        <begin position="223"/>
        <end position="257"/>
    </location>
</feature>
<evidence type="ECO:0000256" key="1">
    <source>
        <dbReference type="ARBA" id="ARBA00005417"/>
    </source>
</evidence>
<dbReference type="InterPro" id="IPR017871">
    <property type="entry name" value="ABC_transporter-like_CS"/>
</dbReference>
<name>A0A9Q3M9M4_9HYPH</name>
<protein>
    <submittedName>
        <fullName evidence="7">ABC-F family ATP-binding cassette domain-containing protein</fullName>
    </submittedName>
</protein>
<organism evidence="7 8">
    <name type="scientific">Rhizobium lentis</name>
    <dbReference type="NCBI Taxonomy" id="1138194"/>
    <lineage>
        <taxon>Bacteria</taxon>
        <taxon>Pseudomonadati</taxon>
        <taxon>Pseudomonadota</taxon>
        <taxon>Alphaproteobacteria</taxon>
        <taxon>Hyphomicrobiales</taxon>
        <taxon>Rhizobiaceae</taxon>
        <taxon>Rhizobium/Agrobacterium group</taxon>
        <taxon>Rhizobium</taxon>
    </lineage>
</organism>
<dbReference type="Gene3D" id="3.40.50.300">
    <property type="entry name" value="P-loop containing nucleotide triphosphate hydrolases"/>
    <property type="match status" value="2"/>
</dbReference>
<reference evidence="7" key="1">
    <citation type="submission" date="2020-04" db="EMBL/GenBank/DDBJ databases">
        <title>Global-level population genomics: horizontal gene transfer, symbiosis and evolution in Rhizobia.</title>
        <authorList>
            <person name="Gai Y."/>
        </authorList>
    </citation>
    <scope>NUCLEOTIDE SEQUENCE</scope>
    <source>
        <strain evidence="7">BLR57</strain>
    </source>
</reference>
<accession>A0A9Q3M9M4</accession>
<keyword evidence="3" id="KW-0547">Nucleotide-binding</keyword>
<dbReference type="Pfam" id="PF00005">
    <property type="entry name" value="ABC_tran"/>
    <property type="match status" value="2"/>
</dbReference>